<keyword evidence="2" id="KW-1133">Transmembrane helix</keyword>
<accession>A0AAW7JGZ6</accession>
<comment type="caution">
    <text evidence="4">The sequence shown here is derived from an EMBL/GenBank/DDBJ whole genome shotgun (WGS) entry which is preliminary data.</text>
</comment>
<evidence type="ECO:0000313" key="3">
    <source>
        <dbReference type="EMBL" id="MDN0022143.1"/>
    </source>
</evidence>
<evidence type="ECO:0008006" key="7">
    <source>
        <dbReference type="Google" id="ProtNLM"/>
    </source>
</evidence>
<name>A0AAW7JGZ6_9BACT</name>
<evidence type="ECO:0000256" key="2">
    <source>
        <dbReference type="SAM" id="Phobius"/>
    </source>
</evidence>
<feature type="transmembrane region" description="Helical" evidence="2">
    <location>
        <begin position="73"/>
        <end position="92"/>
    </location>
</feature>
<protein>
    <recommendedName>
        <fullName evidence="7">Anti sigma-E protein RseA N-terminal domain-containing protein</fullName>
    </recommendedName>
</protein>
<dbReference type="AlphaFoldDB" id="A0AAW7JGZ6"/>
<reference evidence="4" key="1">
    <citation type="submission" date="2023-06" db="EMBL/GenBank/DDBJ databases">
        <authorList>
            <person name="Zeman M."/>
            <person name="Kubasova T."/>
            <person name="Jahodarova E."/>
            <person name="Nykrynova M."/>
            <person name="Rychlik I."/>
        </authorList>
    </citation>
    <scope>NUCLEOTIDE SEQUENCE</scope>
    <source>
        <strain evidence="4">ET15</strain>
        <strain evidence="3">ET37</strain>
    </source>
</reference>
<feature type="region of interest" description="Disordered" evidence="1">
    <location>
        <begin position="113"/>
        <end position="140"/>
    </location>
</feature>
<evidence type="ECO:0000313" key="6">
    <source>
        <dbReference type="Proteomes" id="UP001168478"/>
    </source>
</evidence>
<evidence type="ECO:0000256" key="1">
    <source>
        <dbReference type="SAM" id="MobiDB-lite"/>
    </source>
</evidence>
<dbReference type="EMBL" id="JAUEIE010000002">
    <property type="protein sequence ID" value="MDN0022143.1"/>
    <property type="molecule type" value="Genomic_DNA"/>
</dbReference>
<organism evidence="4 6">
    <name type="scientific">Leyella lascolaii</name>
    <dbReference type="NCBI Taxonomy" id="1776379"/>
    <lineage>
        <taxon>Bacteria</taxon>
        <taxon>Pseudomonadati</taxon>
        <taxon>Bacteroidota</taxon>
        <taxon>Bacteroidia</taxon>
        <taxon>Bacteroidales</taxon>
        <taxon>Prevotellaceae</taxon>
        <taxon>Leyella</taxon>
    </lineage>
</organism>
<gene>
    <name evidence="3" type="ORF">QVN81_03765</name>
    <name evidence="4" type="ORF">QVN84_02835</name>
</gene>
<evidence type="ECO:0000313" key="4">
    <source>
        <dbReference type="EMBL" id="MDN0024464.1"/>
    </source>
</evidence>
<keyword evidence="2" id="KW-0472">Membrane</keyword>
<keyword evidence="2" id="KW-0812">Transmembrane</keyword>
<reference evidence="4" key="2">
    <citation type="submission" date="2023-08" db="EMBL/GenBank/DDBJ databases">
        <title>Identification and characterization of horizontal gene transfer across gut microbiota members of farm animals based on homology search.</title>
        <authorList>
            <person name="Schwarzerova J."/>
            <person name="Nykrynova M."/>
            <person name="Jureckova K."/>
            <person name="Cejkova D."/>
            <person name="Rychlik I."/>
        </authorList>
    </citation>
    <scope>NUCLEOTIDE SEQUENCE</scope>
    <source>
        <strain evidence="4">ET15</strain>
        <strain evidence="3">ET37</strain>
    </source>
</reference>
<sequence>MTNEFEHIKQLTRRFMDGQTTIEEEARLASYYRTHDVPREWRVYKEMFAYFDAGMPLGQDKVAACPSRRARRVWLAVAAAAAVALLMVMVLPRGEAPEAPVRQPVAMNVEPVPADSAESAEADTSDLPPARPVRKPERRRVSRYRYKPAPPKVYLAENVVPETRVPADSIAAAERLLAEKLRAIEAVSEALLRDVGTLNKVKALEMAGVNYNDGQDGGDGASYAGEMY</sequence>
<evidence type="ECO:0000313" key="5">
    <source>
        <dbReference type="Proteomes" id="UP001167831"/>
    </source>
</evidence>
<dbReference type="Proteomes" id="UP001168478">
    <property type="component" value="Unassembled WGS sequence"/>
</dbReference>
<dbReference type="EMBL" id="JAUEIF010000002">
    <property type="protein sequence ID" value="MDN0024464.1"/>
    <property type="molecule type" value="Genomic_DNA"/>
</dbReference>
<keyword evidence="5" id="KW-1185">Reference proteome</keyword>
<dbReference type="Proteomes" id="UP001167831">
    <property type="component" value="Unassembled WGS sequence"/>
</dbReference>
<proteinExistence type="predicted"/>
<dbReference type="RefSeq" id="WP_289824785.1">
    <property type="nucleotide sequence ID" value="NZ_JAUEIE010000002.1"/>
</dbReference>